<dbReference type="InterPro" id="IPR050155">
    <property type="entry name" value="HAD-like_hydrolase_sf"/>
</dbReference>
<dbReference type="PANTHER" id="PTHR43434:SF20">
    <property type="entry name" value="5'-NUCLEOTIDASE"/>
    <property type="match status" value="1"/>
</dbReference>
<dbReference type="GO" id="GO:0016787">
    <property type="term" value="F:hydrolase activity"/>
    <property type="evidence" value="ECO:0007669"/>
    <property type="project" value="UniProtKB-KW"/>
</dbReference>
<dbReference type="NCBIfam" id="TIGR01549">
    <property type="entry name" value="HAD-SF-IA-v1"/>
    <property type="match status" value="1"/>
</dbReference>
<dbReference type="InterPro" id="IPR023198">
    <property type="entry name" value="PGP-like_dom2"/>
</dbReference>
<dbReference type="SUPFAM" id="SSF56784">
    <property type="entry name" value="HAD-like"/>
    <property type="match status" value="1"/>
</dbReference>
<gene>
    <name evidence="1" type="ORF">IAB08_08645</name>
</gene>
<name>A0A9D9H1X0_9BACT</name>
<dbReference type="PANTHER" id="PTHR43434">
    <property type="entry name" value="PHOSPHOGLYCOLATE PHOSPHATASE"/>
    <property type="match status" value="1"/>
</dbReference>
<protein>
    <submittedName>
        <fullName evidence="1">HAD family hydrolase</fullName>
    </submittedName>
</protein>
<dbReference type="InterPro" id="IPR041492">
    <property type="entry name" value="HAD_2"/>
</dbReference>
<dbReference type="AlphaFoldDB" id="A0A9D9H1X0"/>
<dbReference type="InterPro" id="IPR023214">
    <property type="entry name" value="HAD_sf"/>
</dbReference>
<comment type="caution">
    <text evidence="1">The sequence shown here is derived from an EMBL/GenBank/DDBJ whole genome shotgun (WGS) entry which is preliminary data.</text>
</comment>
<evidence type="ECO:0000313" key="1">
    <source>
        <dbReference type="EMBL" id="MBO8433341.1"/>
    </source>
</evidence>
<accession>A0A9D9H1X0</accession>
<keyword evidence="1" id="KW-0378">Hydrolase</keyword>
<dbReference type="SFLD" id="SFLDS00003">
    <property type="entry name" value="Haloacid_Dehalogenase"/>
    <property type="match status" value="1"/>
</dbReference>
<dbReference type="InterPro" id="IPR006439">
    <property type="entry name" value="HAD-SF_hydro_IA"/>
</dbReference>
<dbReference type="GO" id="GO:0004713">
    <property type="term" value="F:protein tyrosine kinase activity"/>
    <property type="evidence" value="ECO:0007669"/>
    <property type="project" value="TreeGrafter"/>
</dbReference>
<dbReference type="EMBL" id="JADIMZ010000128">
    <property type="protein sequence ID" value="MBO8433341.1"/>
    <property type="molecule type" value="Genomic_DNA"/>
</dbReference>
<reference evidence="1" key="1">
    <citation type="submission" date="2020-10" db="EMBL/GenBank/DDBJ databases">
        <authorList>
            <person name="Gilroy R."/>
        </authorList>
    </citation>
    <scope>NUCLEOTIDE SEQUENCE</scope>
    <source>
        <strain evidence="1">2889</strain>
    </source>
</reference>
<sequence length="213" mass="23561">MRFGDLLDFDHFFFDLDGTLSDSKADVLGSIEQAYKNLGFSYDKSKLRIGPLLPDIISAISPALNEEERALAARTFRAVYAAGKYKNTVLFEGVAEFLDKLLAEGKTLYVATNKPKAPTYEVLEKLGIKDKFLFVGTPDCTGDSLTKPEVLKMMVSMFDLEAGKCLMVGDTLPDIEAGRYAGMKTMGFLSGYGDASFRNSHADFFFSSYKELL</sequence>
<dbReference type="SFLD" id="SFLDG01129">
    <property type="entry name" value="C1.5:_HAD__Beta-PGM__Phosphata"/>
    <property type="match status" value="1"/>
</dbReference>
<dbReference type="GO" id="GO:0005829">
    <property type="term" value="C:cytosol"/>
    <property type="evidence" value="ECO:0007669"/>
    <property type="project" value="TreeGrafter"/>
</dbReference>
<dbReference type="Pfam" id="PF13419">
    <property type="entry name" value="HAD_2"/>
    <property type="match status" value="1"/>
</dbReference>
<organism evidence="1 2">
    <name type="scientific">Candidatus Pullibacteroides excrementavium</name>
    <dbReference type="NCBI Taxonomy" id="2840905"/>
    <lineage>
        <taxon>Bacteria</taxon>
        <taxon>Pseudomonadati</taxon>
        <taxon>Bacteroidota</taxon>
        <taxon>Bacteroidia</taxon>
        <taxon>Bacteroidales</taxon>
        <taxon>Candidatus Pullibacteroides</taxon>
    </lineage>
</organism>
<dbReference type="Proteomes" id="UP000823612">
    <property type="component" value="Unassembled WGS sequence"/>
</dbReference>
<dbReference type="Gene3D" id="3.40.50.1000">
    <property type="entry name" value="HAD superfamily/HAD-like"/>
    <property type="match status" value="1"/>
</dbReference>
<dbReference type="InterPro" id="IPR036412">
    <property type="entry name" value="HAD-like_sf"/>
</dbReference>
<evidence type="ECO:0000313" key="2">
    <source>
        <dbReference type="Proteomes" id="UP000823612"/>
    </source>
</evidence>
<dbReference type="Gene3D" id="1.10.150.240">
    <property type="entry name" value="Putative phosphatase, domain 2"/>
    <property type="match status" value="1"/>
</dbReference>
<proteinExistence type="predicted"/>
<reference evidence="1" key="2">
    <citation type="journal article" date="2021" name="PeerJ">
        <title>Extensive microbial diversity within the chicken gut microbiome revealed by metagenomics and culture.</title>
        <authorList>
            <person name="Gilroy R."/>
            <person name="Ravi A."/>
            <person name="Getino M."/>
            <person name="Pursley I."/>
            <person name="Horton D.L."/>
            <person name="Alikhan N.F."/>
            <person name="Baker D."/>
            <person name="Gharbi K."/>
            <person name="Hall N."/>
            <person name="Watson M."/>
            <person name="Adriaenssens E.M."/>
            <person name="Foster-Nyarko E."/>
            <person name="Jarju S."/>
            <person name="Secka A."/>
            <person name="Antonio M."/>
            <person name="Oren A."/>
            <person name="Chaudhuri R.R."/>
            <person name="La Ragione R."/>
            <person name="Hildebrand F."/>
            <person name="Pallen M.J."/>
        </authorList>
    </citation>
    <scope>NUCLEOTIDE SEQUENCE</scope>
    <source>
        <strain evidence="1">2889</strain>
    </source>
</reference>